<dbReference type="PANTHER" id="PTHR34203">
    <property type="entry name" value="METHYLTRANSFERASE, FKBM FAMILY PROTEIN"/>
    <property type="match status" value="1"/>
</dbReference>
<organism evidence="2 3">
    <name type="scientific">Myxacorys almedinensis A</name>
    <dbReference type="NCBI Taxonomy" id="2690445"/>
    <lineage>
        <taxon>Bacteria</taxon>
        <taxon>Bacillati</taxon>
        <taxon>Cyanobacteriota</taxon>
        <taxon>Cyanophyceae</taxon>
        <taxon>Leptolyngbyales</taxon>
        <taxon>Leptolyngbyaceae</taxon>
        <taxon>Myxacorys</taxon>
        <taxon>Myxacorys almedinensis</taxon>
    </lineage>
</organism>
<comment type="caution">
    <text evidence="2">The sequence shown here is derived from an EMBL/GenBank/DDBJ whole genome shotgun (WGS) entry which is preliminary data.</text>
</comment>
<dbReference type="GO" id="GO:0032259">
    <property type="term" value="P:methylation"/>
    <property type="evidence" value="ECO:0007669"/>
    <property type="project" value="UniProtKB-KW"/>
</dbReference>
<accession>A0A8J7Z6H9</accession>
<dbReference type="RefSeq" id="WP_162421894.1">
    <property type="nucleotide sequence ID" value="NZ_WVIE01000003.1"/>
</dbReference>
<dbReference type="InterPro" id="IPR029063">
    <property type="entry name" value="SAM-dependent_MTases_sf"/>
</dbReference>
<feature type="domain" description="Methyltransferase FkbM" evidence="1">
    <location>
        <begin position="108"/>
        <end position="275"/>
    </location>
</feature>
<dbReference type="InterPro" id="IPR006342">
    <property type="entry name" value="FkbM_mtfrase"/>
</dbReference>
<keyword evidence="2" id="KW-0489">Methyltransferase</keyword>
<dbReference type="Proteomes" id="UP000646053">
    <property type="component" value="Unassembled WGS sequence"/>
</dbReference>
<dbReference type="PANTHER" id="PTHR34203:SF15">
    <property type="entry name" value="SLL1173 PROTEIN"/>
    <property type="match status" value="1"/>
</dbReference>
<reference evidence="2" key="1">
    <citation type="submission" date="2019-12" db="EMBL/GenBank/DDBJ databases">
        <title>High-Quality draft genome sequences of three cyanobacteria isolated from the limestone walls of the Old Cathedral of Coimbra.</title>
        <authorList>
            <person name="Tiago I."/>
            <person name="Soares F."/>
            <person name="Portugal A."/>
        </authorList>
    </citation>
    <scope>NUCLEOTIDE SEQUENCE</scope>
    <source>
        <strain evidence="2">A</strain>
    </source>
</reference>
<dbReference type="NCBIfam" id="TIGR01444">
    <property type="entry name" value="fkbM_fam"/>
    <property type="match status" value="1"/>
</dbReference>
<sequence>MKLLLKSIKSAILRGLVAIDPTLLEPEVLLRPSQFVRVLKSRPSRVVQRLTPHDRSPEFTSVRLAWGVTIRVRPAEFVGAFIYNRGLYDIDVCETIWRLLDAGECAVDVGANIGQMVSLMATKIGVHGRAIAVEPHPEIYQELLFNTNRWANENDIAAIECYEMALSDQQGEDFLRVPKCFRENRGVAALDASGDGRDDVNVSLIKIEKTTLDHMVDHQTSTVGVMKIDVEGHELSVLKGASQLIEQNKIRDIIFEERANYPTAVTQFLESYGYTIFHLSHTLSGLKIEPLAGKHLTIPYFINCLATVDPERALERLATQGWQALGVPAVVGNVLSFASRSAGQISL</sequence>
<dbReference type="EMBL" id="WVIE01000003">
    <property type="protein sequence ID" value="NDJ16380.1"/>
    <property type="molecule type" value="Genomic_DNA"/>
</dbReference>
<name>A0A8J7Z6H9_9CYAN</name>
<evidence type="ECO:0000313" key="2">
    <source>
        <dbReference type="EMBL" id="NDJ16380.1"/>
    </source>
</evidence>
<dbReference type="InterPro" id="IPR052514">
    <property type="entry name" value="SAM-dependent_MTase"/>
</dbReference>
<evidence type="ECO:0000313" key="3">
    <source>
        <dbReference type="Proteomes" id="UP000646053"/>
    </source>
</evidence>
<dbReference type="Pfam" id="PF05050">
    <property type="entry name" value="Methyltransf_21"/>
    <property type="match status" value="1"/>
</dbReference>
<gene>
    <name evidence="2" type="ORF">GS601_03580</name>
</gene>
<dbReference type="AlphaFoldDB" id="A0A8J7Z6H9"/>
<evidence type="ECO:0000259" key="1">
    <source>
        <dbReference type="Pfam" id="PF05050"/>
    </source>
</evidence>
<dbReference type="SUPFAM" id="SSF53335">
    <property type="entry name" value="S-adenosyl-L-methionine-dependent methyltransferases"/>
    <property type="match status" value="1"/>
</dbReference>
<keyword evidence="3" id="KW-1185">Reference proteome</keyword>
<dbReference type="GO" id="GO:0008168">
    <property type="term" value="F:methyltransferase activity"/>
    <property type="evidence" value="ECO:0007669"/>
    <property type="project" value="UniProtKB-KW"/>
</dbReference>
<protein>
    <submittedName>
        <fullName evidence="2">FkbM family methyltransferase</fullName>
    </submittedName>
</protein>
<proteinExistence type="predicted"/>
<keyword evidence="2" id="KW-0808">Transferase</keyword>
<dbReference type="Gene3D" id="3.40.50.150">
    <property type="entry name" value="Vaccinia Virus protein VP39"/>
    <property type="match status" value="1"/>
</dbReference>